<evidence type="ECO:0000259" key="4">
    <source>
        <dbReference type="PROSITE" id="PS51084"/>
    </source>
</evidence>
<organism evidence="5">
    <name type="scientific">uncultured marine thaumarchaeote KM3_193_D11</name>
    <dbReference type="NCBI Taxonomy" id="1456082"/>
    <lineage>
        <taxon>Archaea</taxon>
        <taxon>Nitrososphaerota</taxon>
        <taxon>environmental samples</taxon>
    </lineage>
</organism>
<dbReference type="InterPro" id="IPR001310">
    <property type="entry name" value="Histidine_triad_HIT"/>
</dbReference>
<dbReference type="PROSITE" id="PS51084">
    <property type="entry name" value="HIT_2"/>
    <property type="match status" value="1"/>
</dbReference>
<dbReference type="Gene3D" id="3.30.428.10">
    <property type="entry name" value="HIT-like"/>
    <property type="match status" value="1"/>
</dbReference>
<gene>
    <name evidence="5" type="primary">hit</name>
</gene>
<dbReference type="GO" id="GO:0047627">
    <property type="term" value="F:adenylylsulfatase activity"/>
    <property type="evidence" value="ECO:0007669"/>
    <property type="project" value="TreeGrafter"/>
</dbReference>
<dbReference type="GO" id="GO:0006790">
    <property type="term" value="P:sulfur compound metabolic process"/>
    <property type="evidence" value="ECO:0007669"/>
    <property type="project" value="TreeGrafter"/>
</dbReference>
<feature type="active site" description="Tele-AMP-histidine intermediate" evidence="1">
    <location>
        <position position="98"/>
    </location>
</feature>
<sequence length="134" mass="15230">MTTIFTDIIEGRREGHKIFEDEKHVAILDKYPIDLGHSLLITKHPYERITDMKKADVSELFSLIPEIASAILKATGAVAFSIAQNNGREAKQIIPHVHVHIIPRYANRETLWTKRGIPSDSELKDLSEKIKNSF</sequence>
<dbReference type="PANTHER" id="PTHR47670:SF1">
    <property type="entry name" value="ADENYLYLSULFATASE HINT3"/>
    <property type="match status" value="1"/>
</dbReference>
<evidence type="ECO:0000256" key="1">
    <source>
        <dbReference type="PIRSR" id="PIRSR601310-1"/>
    </source>
</evidence>
<protein>
    <submittedName>
        <fullName evidence="5">Histidine triad (HIT) protein (Hit)</fullName>
    </submittedName>
</protein>
<evidence type="ECO:0000256" key="2">
    <source>
        <dbReference type="PIRSR" id="PIRSR601310-3"/>
    </source>
</evidence>
<feature type="domain" description="HIT" evidence="4">
    <location>
        <begin position="4"/>
        <end position="112"/>
    </location>
</feature>
<evidence type="ECO:0000313" key="5">
    <source>
        <dbReference type="EMBL" id="AIF06572.1"/>
    </source>
</evidence>
<dbReference type="InterPro" id="IPR011146">
    <property type="entry name" value="HIT-like"/>
</dbReference>
<proteinExistence type="predicted"/>
<feature type="short sequence motif" description="Histidine triad motif" evidence="2 3">
    <location>
        <begin position="96"/>
        <end position="100"/>
    </location>
</feature>
<dbReference type="PANTHER" id="PTHR47670">
    <property type="entry name" value="ADENYLYLSULFATASE HINT3"/>
    <property type="match status" value="1"/>
</dbReference>
<reference evidence="5" key="1">
    <citation type="journal article" date="2014" name="Genome Biol. Evol.">
        <title>Pangenome evidence for extensive interdomain horizontal transfer affecting lineage core and shell genes in uncultured planktonic thaumarchaeota and euryarchaeota.</title>
        <authorList>
            <person name="Deschamps P."/>
            <person name="Zivanovic Y."/>
            <person name="Moreira D."/>
            <person name="Rodriguez-Valera F."/>
            <person name="Lopez-Garcia P."/>
        </authorList>
    </citation>
    <scope>NUCLEOTIDE SEQUENCE</scope>
</reference>
<dbReference type="InterPro" id="IPR019808">
    <property type="entry name" value="Histidine_triad_CS"/>
</dbReference>
<dbReference type="Pfam" id="PF01230">
    <property type="entry name" value="HIT"/>
    <property type="match status" value="1"/>
</dbReference>
<dbReference type="AlphaFoldDB" id="A0A075GWB6"/>
<name>A0A075GWB6_9ARCH</name>
<dbReference type="EMBL" id="KF900775">
    <property type="protein sequence ID" value="AIF06572.1"/>
    <property type="molecule type" value="Genomic_DNA"/>
</dbReference>
<dbReference type="GO" id="GO:0009150">
    <property type="term" value="P:purine ribonucleotide metabolic process"/>
    <property type="evidence" value="ECO:0007669"/>
    <property type="project" value="TreeGrafter"/>
</dbReference>
<dbReference type="InterPro" id="IPR036265">
    <property type="entry name" value="HIT-like_sf"/>
</dbReference>
<dbReference type="PROSITE" id="PS00892">
    <property type="entry name" value="HIT_1"/>
    <property type="match status" value="1"/>
</dbReference>
<evidence type="ECO:0000256" key="3">
    <source>
        <dbReference type="PROSITE-ProRule" id="PRU00464"/>
    </source>
</evidence>
<dbReference type="PRINTS" id="PR00332">
    <property type="entry name" value="HISTRIAD"/>
</dbReference>
<accession>A0A075GWB6</accession>
<dbReference type="SUPFAM" id="SSF54197">
    <property type="entry name" value="HIT-like"/>
    <property type="match status" value="1"/>
</dbReference>